<gene>
    <name evidence="3" type="ORF">POCTA_138.1.T0450268</name>
</gene>
<organism evidence="3 4">
    <name type="scientific">Paramecium octaurelia</name>
    <dbReference type="NCBI Taxonomy" id="43137"/>
    <lineage>
        <taxon>Eukaryota</taxon>
        <taxon>Sar</taxon>
        <taxon>Alveolata</taxon>
        <taxon>Ciliophora</taxon>
        <taxon>Intramacronucleata</taxon>
        <taxon>Oligohymenophorea</taxon>
        <taxon>Peniculida</taxon>
        <taxon>Parameciidae</taxon>
        <taxon>Paramecium</taxon>
    </lineage>
</organism>
<comment type="caution">
    <text evidence="3">The sequence shown here is derived from an EMBL/GenBank/DDBJ whole genome shotgun (WGS) entry which is preliminary data.</text>
</comment>
<feature type="transmembrane region" description="Helical" evidence="2">
    <location>
        <begin position="248"/>
        <end position="273"/>
    </location>
</feature>
<proteinExistence type="predicted"/>
<accession>A0A8S1UJ68</accession>
<keyword evidence="2" id="KW-0812">Transmembrane</keyword>
<dbReference type="Proteomes" id="UP000683925">
    <property type="component" value="Unassembled WGS sequence"/>
</dbReference>
<feature type="transmembrane region" description="Helical" evidence="2">
    <location>
        <begin position="581"/>
        <end position="604"/>
    </location>
</feature>
<evidence type="ECO:0000313" key="3">
    <source>
        <dbReference type="EMBL" id="CAD8164860.1"/>
    </source>
</evidence>
<feature type="transmembrane region" description="Helical" evidence="2">
    <location>
        <begin position="74"/>
        <end position="93"/>
    </location>
</feature>
<feature type="transmembrane region" description="Helical" evidence="2">
    <location>
        <begin position="105"/>
        <end position="124"/>
    </location>
</feature>
<evidence type="ECO:0000256" key="1">
    <source>
        <dbReference type="SAM" id="Coils"/>
    </source>
</evidence>
<keyword evidence="2" id="KW-0472">Membrane</keyword>
<keyword evidence="2" id="KW-1133">Transmembrane helix</keyword>
<evidence type="ECO:0008006" key="5">
    <source>
        <dbReference type="Google" id="ProtNLM"/>
    </source>
</evidence>
<dbReference type="OMA" id="INCEFNK"/>
<evidence type="ECO:0000313" key="4">
    <source>
        <dbReference type="Proteomes" id="UP000683925"/>
    </source>
</evidence>
<feature type="transmembrane region" description="Helical" evidence="2">
    <location>
        <begin position="210"/>
        <end position="228"/>
    </location>
</feature>
<sequence>MILQNDIIFCYWIKKMCLRLFKYFCFISEPHLDWSPHEMINLKSDFQELIENRLIEVKRCSSVWKYYAKIGFQAFLYLLSALELIFTLIYILHNNIADDTTYFEFCYNLSIMSRVVVHILAWMYTYYYKEIDEHSFFVEITNYLYYMFMGRLSYCKLAPFIIYYNRDQSIKQFSFSQINKYQELSYKRKNRNPCRLFKDRKKPVNIFRDLIFHRVTLFSMMITMAIQTIPQLCIQGFFNQLKGSWDGLNLFCFGLLVINLINYYFEFQFIVLVTTYRQIRLDQNWGHKKIQLKYIYEIKQLLKSDQINMSFFYCNNFYIDPSNFSPYQKKKCMIQIQNMYKNIEFKFIDKYEEVTLQYLANCFKFIKVEQIILYYLEDDKLTMLGGIFNNIPNLKIEPQAISKLPIDNIETFNSYFDELSKRVQQIQFIQNPKITAGCQSQEKKYVTNQGYLQLSEEFLELIPIQRYQYFQHGVIIISRAKELIDRITKRELFAEYVSQNACLLCLYDVYKEFQRIGEKFEICIAPFIENVFDTAYSYFLILYMIDRADLFIYTFLVIIAFNSATSTLSFALMLQRRFRAILGFLVLNTIKLDQVLSCVVILLVNREYLRIKNSYCMNTRIKFRKYALRFQGNVATQVFESHEKISLAIGYSSHPFFQCMNWRSTVQDTFNVVPQLCFFFIDVTYLLHITIKDFFIPALILSTSSVDQFLQSIQYLSRIPNQILLAYPKSFSIMSKAYLNHIQKFCNFKINLKTINFSDFSHLKKLKKQAQFRYILGCIQSILEIDQAQRLFCMGSELDDLISCLIVSQIYQLKLNYYLDEVNSIHIPHINVIIRNCPKQLKFLQLQVEATNEHQMEFCVERTGTLIAFSYSYFQIIQQYRNNPAQVGIEINLNINDNFLKLDRYNFEEFYFEVSGNLILNNCEQLFQEFNYLKLFKASIINKGTIQSFQFSNNLRSKQLETLDITFENIKLDFQEYNFKNLRLFKMILINCEFNKDQLKEQLENLNEYKREIYIDISQCLQSFTREEQRDLIRKQELKGTDVVFKI</sequence>
<protein>
    <recommendedName>
        <fullName evidence="5">Transmembrane protein</fullName>
    </recommendedName>
</protein>
<feature type="coiled-coil region" evidence="1">
    <location>
        <begin position="989"/>
        <end position="1016"/>
    </location>
</feature>
<keyword evidence="1" id="KW-0175">Coiled coil</keyword>
<dbReference type="AlphaFoldDB" id="A0A8S1UJ68"/>
<feature type="transmembrane region" description="Helical" evidence="2">
    <location>
        <begin position="144"/>
        <end position="164"/>
    </location>
</feature>
<name>A0A8S1UJ68_PAROT</name>
<keyword evidence="4" id="KW-1185">Reference proteome</keyword>
<dbReference type="OrthoDB" id="317635at2759"/>
<reference evidence="3" key="1">
    <citation type="submission" date="2021-01" db="EMBL/GenBank/DDBJ databases">
        <authorList>
            <consortium name="Genoscope - CEA"/>
            <person name="William W."/>
        </authorList>
    </citation>
    <scope>NUCLEOTIDE SEQUENCE</scope>
</reference>
<dbReference type="EMBL" id="CAJJDP010000045">
    <property type="protein sequence ID" value="CAD8164860.1"/>
    <property type="molecule type" value="Genomic_DNA"/>
</dbReference>
<feature type="transmembrane region" description="Helical" evidence="2">
    <location>
        <begin position="551"/>
        <end position="574"/>
    </location>
</feature>
<evidence type="ECO:0000256" key="2">
    <source>
        <dbReference type="SAM" id="Phobius"/>
    </source>
</evidence>